<reference evidence="3" key="1">
    <citation type="journal article" date="2013" name="Nature">
        <title>Draft genome of the wheat A-genome progenitor Triticum urartu.</title>
        <authorList>
            <person name="Ling H.Q."/>
            <person name="Zhao S."/>
            <person name="Liu D."/>
            <person name="Wang J."/>
            <person name="Sun H."/>
            <person name="Zhang C."/>
            <person name="Fan H."/>
            <person name="Li D."/>
            <person name="Dong L."/>
            <person name="Tao Y."/>
            <person name="Gao C."/>
            <person name="Wu H."/>
            <person name="Li Y."/>
            <person name="Cui Y."/>
            <person name="Guo X."/>
            <person name="Zheng S."/>
            <person name="Wang B."/>
            <person name="Yu K."/>
            <person name="Liang Q."/>
            <person name="Yang W."/>
            <person name="Lou X."/>
            <person name="Chen J."/>
            <person name="Feng M."/>
            <person name="Jian J."/>
            <person name="Zhang X."/>
            <person name="Luo G."/>
            <person name="Jiang Y."/>
            <person name="Liu J."/>
            <person name="Wang Z."/>
            <person name="Sha Y."/>
            <person name="Zhang B."/>
            <person name="Wu H."/>
            <person name="Tang D."/>
            <person name="Shen Q."/>
            <person name="Xue P."/>
            <person name="Zou S."/>
            <person name="Wang X."/>
            <person name="Liu X."/>
            <person name="Wang F."/>
            <person name="Yang Y."/>
            <person name="An X."/>
            <person name="Dong Z."/>
            <person name="Zhang K."/>
            <person name="Zhang X."/>
            <person name="Luo M.C."/>
            <person name="Dvorak J."/>
            <person name="Tong Y."/>
            <person name="Wang J."/>
            <person name="Yang H."/>
            <person name="Li Z."/>
            <person name="Wang D."/>
            <person name="Zhang A."/>
            <person name="Wang J."/>
        </authorList>
    </citation>
    <scope>NUCLEOTIDE SEQUENCE</scope>
</reference>
<feature type="region of interest" description="Disordered" evidence="1">
    <location>
        <begin position="1"/>
        <end position="90"/>
    </location>
</feature>
<dbReference type="AlphaFoldDB" id="M7ZIC7"/>
<dbReference type="InterPro" id="IPR046533">
    <property type="entry name" value="DUF6598"/>
</dbReference>
<evidence type="ECO:0000259" key="2">
    <source>
        <dbReference type="Pfam" id="PF20241"/>
    </source>
</evidence>
<dbReference type="OMA" id="WERRWAD"/>
<dbReference type="eggNOG" id="ENOG502RRNC">
    <property type="taxonomic scope" value="Eukaryota"/>
</dbReference>
<sequence>MEVEAMSSALAGIQIHTSDGEGRRIRGRENAKATRPLSLKLVKNKALVKKNRIRRDENQPPTPTRDEAVAQDQENLRPPPTRDWPKGDFKEEDSITMYRRTWERRWADRFGSFDDQTSIGPMCYTSEPPTPEYLFREQTVQIFSIRDPFLLLTGPSRAVVYLGPITFEVQLKVKGEGESEDEMLAFGVFYYGDGNACARKLSMSVPYKRCTLEYEVALRPRSVEATISIKVIDGSWPENHHGQVVALTSGVDGKVILLDGELPVGPDGAIELSRRVVSVDLREKLIVAVDASLSGFPAQATAEFMPENSGMSGRICDLGSCKIQVTVAWSLFVIVL</sequence>
<protein>
    <recommendedName>
        <fullName evidence="2">DUF6598 domain-containing protein</fullName>
    </recommendedName>
</protein>
<feature type="compositionally biased region" description="Basic residues" evidence="1">
    <location>
        <begin position="42"/>
        <end position="53"/>
    </location>
</feature>
<dbReference type="Pfam" id="PF20241">
    <property type="entry name" value="DUF6598"/>
    <property type="match status" value="1"/>
</dbReference>
<organism evidence="3">
    <name type="scientific">Triticum urartu</name>
    <name type="common">Red wild einkorn</name>
    <name type="synonym">Crithodium urartu</name>
    <dbReference type="NCBI Taxonomy" id="4572"/>
    <lineage>
        <taxon>Eukaryota</taxon>
        <taxon>Viridiplantae</taxon>
        <taxon>Streptophyta</taxon>
        <taxon>Embryophyta</taxon>
        <taxon>Tracheophyta</taxon>
        <taxon>Spermatophyta</taxon>
        <taxon>Magnoliopsida</taxon>
        <taxon>Liliopsida</taxon>
        <taxon>Poales</taxon>
        <taxon>Poaceae</taxon>
        <taxon>BOP clade</taxon>
        <taxon>Pooideae</taxon>
        <taxon>Triticodae</taxon>
        <taxon>Triticeae</taxon>
        <taxon>Triticinae</taxon>
        <taxon>Triticum</taxon>
    </lineage>
</organism>
<feature type="domain" description="DUF6598" evidence="2">
    <location>
        <begin position="133"/>
        <end position="327"/>
    </location>
</feature>
<accession>M7ZIC7</accession>
<dbReference type="PANTHER" id="PTHR33065:SF22">
    <property type="entry name" value="GENOME ASSEMBLY, CHROMOSOME: II"/>
    <property type="match status" value="1"/>
</dbReference>
<gene>
    <name evidence="3" type="ORF">TRIUR3_07026</name>
</gene>
<proteinExistence type="predicted"/>
<feature type="compositionally biased region" description="Basic and acidic residues" evidence="1">
    <location>
        <begin position="18"/>
        <end position="32"/>
    </location>
</feature>
<evidence type="ECO:0000256" key="1">
    <source>
        <dbReference type="SAM" id="MobiDB-lite"/>
    </source>
</evidence>
<dbReference type="PANTHER" id="PTHR33065">
    <property type="entry name" value="OS07G0486400 PROTEIN"/>
    <property type="match status" value="1"/>
</dbReference>
<name>M7ZIC7_TRIUA</name>
<evidence type="ECO:0000313" key="3">
    <source>
        <dbReference type="EMBL" id="EMS59396.1"/>
    </source>
</evidence>
<dbReference type="STRING" id="4572.M7ZIC7"/>
<feature type="compositionally biased region" description="Basic and acidic residues" evidence="1">
    <location>
        <begin position="54"/>
        <end position="68"/>
    </location>
</feature>
<dbReference type="EMBL" id="KD121334">
    <property type="protein sequence ID" value="EMS59396.1"/>
    <property type="molecule type" value="Genomic_DNA"/>
</dbReference>